<sequence>MDLRYPFPEPTIGCPQRVADGVELLRMPLPFALNHINLWLLSDTDGWALVDTGMATNACRNAWEPILQSYGAERLKTILVTHFHPDHVGLAGWLHQRSGAQVCMSAEEAATARRIYAAADEEHGRVIADFLGLHGLSPEQGAEVRRRGNKYRPAVSELPEKVATRRGGDTIRLAGRDWQLISVSGHSPEHLCAYDPEAGVLIAGDQVLPRITSNVSVGPNMPEADPLREFLESLGRLRDLPADTLVLPSHGLPFVGLRERIDAIIGHHAERLALLRETCRRPCTAAELLPALFRRPLDSHTLFFAMGEAIAHLHYLWHAGEADRQLGADGVYRFSIS</sequence>
<evidence type="ECO:0000313" key="3">
    <source>
        <dbReference type="Proteomes" id="UP001205843"/>
    </source>
</evidence>
<name>A0AAE3G822_9GAMM</name>
<dbReference type="Gene3D" id="3.60.15.10">
    <property type="entry name" value="Ribonuclease Z/Hydroxyacylglutathione hydrolase-like"/>
    <property type="match status" value="1"/>
</dbReference>
<dbReference type="EMBL" id="JALJXV010000009">
    <property type="protein sequence ID" value="MCP1676526.1"/>
    <property type="molecule type" value="Genomic_DNA"/>
</dbReference>
<dbReference type="AlphaFoldDB" id="A0AAE3G822"/>
<dbReference type="PANTHER" id="PTHR23131">
    <property type="entry name" value="ENDORIBONUCLEASE LACTB2"/>
    <property type="match status" value="1"/>
</dbReference>
<dbReference type="SMART" id="SM00849">
    <property type="entry name" value="Lactamase_B"/>
    <property type="match status" value="1"/>
</dbReference>
<feature type="domain" description="Metallo-beta-lactamase" evidence="1">
    <location>
        <begin position="35"/>
        <end position="250"/>
    </location>
</feature>
<gene>
    <name evidence="2" type="ORF">J2T57_003687</name>
</gene>
<dbReference type="SUPFAM" id="SSF56281">
    <property type="entry name" value="Metallo-hydrolase/oxidoreductase"/>
    <property type="match status" value="1"/>
</dbReference>
<dbReference type="RefSeq" id="WP_253482938.1">
    <property type="nucleotide sequence ID" value="NZ_JALJXV010000009.1"/>
</dbReference>
<dbReference type="InterPro" id="IPR001279">
    <property type="entry name" value="Metallo-B-lactamas"/>
</dbReference>
<dbReference type="PANTHER" id="PTHR23131:SF4">
    <property type="entry name" value="METALLO-BETA-LACTAMASE SUPERFAMILY POTEIN"/>
    <property type="match status" value="1"/>
</dbReference>
<accession>A0AAE3G822</accession>
<organism evidence="2 3">
    <name type="scientific">Natronocella acetinitrilica</name>
    <dbReference type="NCBI Taxonomy" id="414046"/>
    <lineage>
        <taxon>Bacteria</taxon>
        <taxon>Pseudomonadati</taxon>
        <taxon>Pseudomonadota</taxon>
        <taxon>Gammaproteobacteria</taxon>
        <taxon>Chromatiales</taxon>
        <taxon>Ectothiorhodospiraceae</taxon>
        <taxon>Natronocella</taxon>
    </lineage>
</organism>
<evidence type="ECO:0000313" key="2">
    <source>
        <dbReference type="EMBL" id="MCP1676526.1"/>
    </source>
</evidence>
<dbReference type="Proteomes" id="UP001205843">
    <property type="component" value="Unassembled WGS sequence"/>
</dbReference>
<keyword evidence="2" id="KW-0378">Hydrolase</keyword>
<dbReference type="GO" id="GO:0016787">
    <property type="term" value="F:hydrolase activity"/>
    <property type="evidence" value="ECO:0007669"/>
    <property type="project" value="UniProtKB-KW"/>
</dbReference>
<comment type="caution">
    <text evidence="2">The sequence shown here is derived from an EMBL/GenBank/DDBJ whole genome shotgun (WGS) entry which is preliminary data.</text>
</comment>
<reference evidence="2" key="1">
    <citation type="submission" date="2022-03" db="EMBL/GenBank/DDBJ databases">
        <title>Genomic Encyclopedia of Type Strains, Phase III (KMG-III): the genomes of soil and plant-associated and newly described type strains.</title>
        <authorList>
            <person name="Whitman W."/>
        </authorList>
    </citation>
    <scope>NUCLEOTIDE SEQUENCE</scope>
    <source>
        <strain evidence="2">ANL 6-2</strain>
    </source>
</reference>
<dbReference type="InterPro" id="IPR036388">
    <property type="entry name" value="WH-like_DNA-bd_sf"/>
</dbReference>
<dbReference type="InterPro" id="IPR050662">
    <property type="entry name" value="Sec-metab_biosynth-thioest"/>
</dbReference>
<dbReference type="InterPro" id="IPR048933">
    <property type="entry name" value="B_lactamase-like_C"/>
</dbReference>
<proteinExistence type="predicted"/>
<dbReference type="Pfam" id="PF00753">
    <property type="entry name" value="Lactamase_B"/>
    <property type="match status" value="1"/>
</dbReference>
<dbReference type="Gene3D" id="1.10.10.10">
    <property type="entry name" value="Winged helix-like DNA-binding domain superfamily/Winged helix DNA-binding domain"/>
    <property type="match status" value="1"/>
</dbReference>
<dbReference type="InterPro" id="IPR036866">
    <property type="entry name" value="RibonucZ/Hydroxyglut_hydro"/>
</dbReference>
<dbReference type="Pfam" id="PF21221">
    <property type="entry name" value="B_lactamase-like_C"/>
    <property type="match status" value="1"/>
</dbReference>
<protein>
    <submittedName>
        <fullName evidence="2">Glyoxylase-like metal-dependent hydrolase (Beta-lactamase superfamily II)</fullName>
    </submittedName>
</protein>
<keyword evidence="3" id="KW-1185">Reference proteome</keyword>
<evidence type="ECO:0000259" key="1">
    <source>
        <dbReference type="SMART" id="SM00849"/>
    </source>
</evidence>